<dbReference type="InterPro" id="IPR029050">
    <property type="entry name" value="Immunoprotect_excell_Ig-like"/>
</dbReference>
<evidence type="ECO:0000256" key="2">
    <source>
        <dbReference type="SAM" id="MobiDB-lite"/>
    </source>
</evidence>
<evidence type="ECO:0000313" key="5">
    <source>
        <dbReference type="Proteomes" id="UP001185873"/>
    </source>
</evidence>
<name>A0AAE4QYZ9_9ACTN</name>
<proteinExistence type="predicted"/>
<evidence type="ECO:0000313" key="4">
    <source>
        <dbReference type="EMBL" id="MDV6300931.1"/>
    </source>
</evidence>
<feature type="domain" description="DUF4352" evidence="3">
    <location>
        <begin position="70"/>
        <end position="179"/>
    </location>
</feature>
<dbReference type="EMBL" id="JAWLKJ010000007">
    <property type="protein sequence ID" value="MDV6300931.1"/>
    <property type="molecule type" value="Genomic_DNA"/>
</dbReference>
<feature type="region of interest" description="Disordered" evidence="2">
    <location>
        <begin position="25"/>
        <end position="66"/>
    </location>
</feature>
<gene>
    <name evidence="4" type="ORF">R3P82_17625</name>
</gene>
<feature type="compositionally biased region" description="Low complexity" evidence="2">
    <location>
        <begin position="32"/>
        <end position="47"/>
    </location>
</feature>
<evidence type="ECO:0000259" key="3">
    <source>
        <dbReference type="Pfam" id="PF11611"/>
    </source>
</evidence>
<accession>A0AAE4QYZ9</accession>
<dbReference type="Gene3D" id="2.60.40.1240">
    <property type="match status" value="1"/>
</dbReference>
<dbReference type="RefSeq" id="WP_317471412.1">
    <property type="nucleotide sequence ID" value="NZ_JAWLKJ010000007.1"/>
</dbReference>
<organism evidence="4 5">
    <name type="scientific">Dietzia maris</name>
    <dbReference type="NCBI Taxonomy" id="37915"/>
    <lineage>
        <taxon>Bacteria</taxon>
        <taxon>Bacillati</taxon>
        <taxon>Actinomycetota</taxon>
        <taxon>Actinomycetes</taxon>
        <taxon>Mycobacteriales</taxon>
        <taxon>Dietziaceae</taxon>
        <taxon>Dietzia</taxon>
    </lineage>
</organism>
<dbReference type="Proteomes" id="UP001185873">
    <property type="component" value="Unassembled WGS sequence"/>
</dbReference>
<evidence type="ECO:0000256" key="1">
    <source>
        <dbReference type="ARBA" id="ARBA00022729"/>
    </source>
</evidence>
<dbReference type="Pfam" id="PF11611">
    <property type="entry name" value="DUF4352"/>
    <property type="match status" value="1"/>
</dbReference>
<comment type="caution">
    <text evidence="4">The sequence shown here is derived from an EMBL/GenBank/DDBJ whole genome shotgun (WGS) entry which is preliminary data.</text>
</comment>
<sequence length="191" mass="19650">MKIGLIVLGVLIVLGIIITAVSGGDDDSATVSSGDNSSQESGSGASEDSGDAVGGGVQFKGKSDKDTAANAGETITQKNISITTTPLQAQQSDYMAPQLCTTITVKNDGDKQHSFNMFDWKMQDPNGAAKSGMPPFDNAGSGFNSGEIAPGGQTSGDLCFDGDPSAAPGEYVVLYQGNVFLSDRLAWVNML</sequence>
<keyword evidence="1" id="KW-0732">Signal</keyword>
<dbReference type="InterPro" id="IPR029051">
    <property type="entry name" value="DUF4352"/>
</dbReference>
<dbReference type="AlphaFoldDB" id="A0AAE4QYZ9"/>
<reference evidence="4" key="1">
    <citation type="submission" date="2023-10" db="EMBL/GenBank/DDBJ databases">
        <title>Development of a sustainable strategy for remediation of hydrocarbon-contaminated territories based on the waste exchange concept.</title>
        <authorList>
            <person name="Krivoruchko A."/>
        </authorList>
    </citation>
    <scope>NUCLEOTIDE SEQUENCE</scope>
    <source>
        <strain evidence="4">IEGM 1175</strain>
    </source>
</reference>
<protein>
    <submittedName>
        <fullName evidence="4">DUF4352 domain-containing protein</fullName>
    </submittedName>
</protein>